<dbReference type="NCBIfam" id="NF007214">
    <property type="entry name" value="PRK09636.1"/>
    <property type="match status" value="1"/>
</dbReference>
<evidence type="ECO:0000256" key="2">
    <source>
        <dbReference type="ARBA" id="ARBA00011344"/>
    </source>
</evidence>
<dbReference type="InterPro" id="IPR032710">
    <property type="entry name" value="NTF2-like_dom_sf"/>
</dbReference>
<keyword evidence="3" id="KW-0805">Transcription regulation</keyword>
<dbReference type="Proteomes" id="UP000198282">
    <property type="component" value="Unassembled WGS sequence"/>
</dbReference>
<dbReference type="NCBIfam" id="TIGR02937">
    <property type="entry name" value="sigma70-ECF"/>
    <property type="match status" value="1"/>
</dbReference>
<dbReference type="InterPro" id="IPR036388">
    <property type="entry name" value="WH-like_DNA-bd_sf"/>
</dbReference>
<dbReference type="PANTHER" id="PTHR30173:SF36">
    <property type="entry name" value="ECF RNA POLYMERASE SIGMA FACTOR SIGJ"/>
    <property type="match status" value="1"/>
</dbReference>
<evidence type="ECO:0000259" key="7">
    <source>
        <dbReference type="Pfam" id="PF08281"/>
    </source>
</evidence>
<evidence type="ECO:0000256" key="1">
    <source>
        <dbReference type="ARBA" id="ARBA00010641"/>
    </source>
</evidence>
<feature type="domain" description="RNA polymerase sigma factor 70 region 4 type 2" evidence="7">
    <location>
        <begin position="103"/>
        <end position="153"/>
    </location>
</feature>
<dbReference type="GO" id="GO:0016987">
    <property type="term" value="F:sigma factor activity"/>
    <property type="evidence" value="ECO:0007669"/>
    <property type="project" value="UniProtKB-KW"/>
</dbReference>
<evidence type="ECO:0000256" key="3">
    <source>
        <dbReference type="ARBA" id="ARBA00023015"/>
    </source>
</evidence>
<keyword evidence="9" id="KW-1185">Reference proteome</keyword>
<dbReference type="RefSeq" id="WP_089207730.1">
    <property type="nucleotide sequence ID" value="NZ_FZOD01000011.1"/>
</dbReference>
<feature type="domain" description="RNA polymerase sigma-70 region 2" evidence="6">
    <location>
        <begin position="5"/>
        <end position="68"/>
    </location>
</feature>
<dbReference type="OrthoDB" id="3211555at2"/>
<gene>
    <name evidence="8" type="ORF">SAMN05216276_1011130</name>
</gene>
<dbReference type="SUPFAM" id="SSF88946">
    <property type="entry name" value="Sigma2 domain of RNA polymerase sigma factors"/>
    <property type="match status" value="1"/>
</dbReference>
<evidence type="ECO:0000313" key="8">
    <source>
        <dbReference type="EMBL" id="SNS55482.1"/>
    </source>
</evidence>
<dbReference type="Pfam" id="PF08281">
    <property type="entry name" value="Sigma70_r4_2"/>
    <property type="match status" value="1"/>
</dbReference>
<dbReference type="Gene3D" id="3.10.450.50">
    <property type="match status" value="1"/>
</dbReference>
<accession>A0A239FH24</accession>
<evidence type="ECO:0000256" key="4">
    <source>
        <dbReference type="ARBA" id="ARBA00023082"/>
    </source>
</evidence>
<dbReference type="InterPro" id="IPR013324">
    <property type="entry name" value="RNA_pol_sigma_r3/r4-like"/>
</dbReference>
<sequence length="287" mass="31668">MTEEFETHRPKLFGLAYRMLGSVAEAEDAVQDAYLRWRGAERESIDSPGAWLAKVVTNLCLNRLTAARTTRERYVGFWLPEPAPTGVLGPLETVEQRDSVSLAFLVLLERLTPAERAVFVLREAFSYGYGEIAEVLDLSEANCRQLYGRARRHVGEHRRFDAPGDQGRKIVERFLAAARSGDLAGLEQVLAADVTSWADGGGKAAAVLRPIIGREKVIRYVIGIATKFGAGVEFDYAEVNGQDAMLAWREGELIGVFVMEVADGMIVGLRTVLNPDKLSPFLRLADV</sequence>
<evidence type="ECO:0000313" key="9">
    <source>
        <dbReference type="Proteomes" id="UP000198282"/>
    </source>
</evidence>
<dbReference type="AlphaFoldDB" id="A0A239FH24"/>
<protein>
    <submittedName>
        <fullName evidence="8">RNA polymerase, sigma subunit, ECF family</fullName>
    </submittedName>
</protein>
<evidence type="ECO:0000256" key="5">
    <source>
        <dbReference type="ARBA" id="ARBA00023163"/>
    </source>
</evidence>
<proteinExistence type="inferred from homology"/>
<dbReference type="NCBIfam" id="TIGR02957">
    <property type="entry name" value="SigX4"/>
    <property type="match status" value="1"/>
</dbReference>
<dbReference type="Pfam" id="PF04542">
    <property type="entry name" value="Sigma70_r2"/>
    <property type="match status" value="1"/>
</dbReference>
<dbReference type="InterPro" id="IPR007627">
    <property type="entry name" value="RNA_pol_sigma70_r2"/>
</dbReference>
<dbReference type="InterPro" id="IPR014303">
    <property type="entry name" value="RNA_pol_sigma-70_ECF"/>
</dbReference>
<dbReference type="GO" id="GO:0003677">
    <property type="term" value="F:DNA binding"/>
    <property type="evidence" value="ECO:0007669"/>
    <property type="project" value="InterPro"/>
</dbReference>
<dbReference type="SUPFAM" id="SSF88659">
    <property type="entry name" value="Sigma3 and sigma4 domains of RNA polymerase sigma factors"/>
    <property type="match status" value="1"/>
</dbReference>
<dbReference type="GO" id="GO:0006352">
    <property type="term" value="P:DNA-templated transcription initiation"/>
    <property type="evidence" value="ECO:0007669"/>
    <property type="project" value="InterPro"/>
</dbReference>
<keyword evidence="5" id="KW-0804">Transcription</keyword>
<reference evidence="8 9" key="1">
    <citation type="submission" date="2017-06" db="EMBL/GenBank/DDBJ databases">
        <authorList>
            <person name="Kim H.J."/>
            <person name="Triplett B.A."/>
        </authorList>
    </citation>
    <scope>NUCLEOTIDE SEQUENCE [LARGE SCALE GENOMIC DNA]</scope>
    <source>
        <strain evidence="8 9">CGMCC 4.2132</strain>
    </source>
</reference>
<dbReference type="InterPro" id="IPR013249">
    <property type="entry name" value="RNA_pol_sigma70_r4_t2"/>
</dbReference>
<keyword evidence="4" id="KW-0731">Sigma factor</keyword>
<organism evidence="8 9">
    <name type="scientific">Streptosporangium subroseum</name>
    <dbReference type="NCBI Taxonomy" id="106412"/>
    <lineage>
        <taxon>Bacteria</taxon>
        <taxon>Bacillati</taxon>
        <taxon>Actinomycetota</taxon>
        <taxon>Actinomycetes</taxon>
        <taxon>Streptosporangiales</taxon>
        <taxon>Streptosporangiaceae</taxon>
        <taxon>Streptosporangium</taxon>
    </lineage>
</organism>
<dbReference type="PANTHER" id="PTHR30173">
    <property type="entry name" value="SIGMA 19 FACTOR"/>
    <property type="match status" value="1"/>
</dbReference>
<dbReference type="EMBL" id="FZOD01000011">
    <property type="protein sequence ID" value="SNS55482.1"/>
    <property type="molecule type" value="Genomic_DNA"/>
</dbReference>
<name>A0A239FH24_9ACTN</name>
<dbReference type="Gene3D" id="1.10.10.10">
    <property type="entry name" value="Winged helix-like DNA-binding domain superfamily/Winged helix DNA-binding domain"/>
    <property type="match status" value="1"/>
</dbReference>
<dbReference type="InterPro" id="IPR013325">
    <property type="entry name" value="RNA_pol_sigma_r2"/>
</dbReference>
<evidence type="ECO:0000259" key="6">
    <source>
        <dbReference type="Pfam" id="PF04542"/>
    </source>
</evidence>
<comment type="similarity">
    <text evidence="1">Belongs to the sigma-70 factor family. ECF subfamily.</text>
</comment>
<dbReference type="SUPFAM" id="SSF54427">
    <property type="entry name" value="NTF2-like"/>
    <property type="match status" value="1"/>
</dbReference>
<dbReference type="Gene3D" id="1.10.1740.10">
    <property type="match status" value="1"/>
</dbReference>
<comment type="subunit">
    <text evidence="2">Interacts transiently with the RNA polymerase catalytic core formed by RpoA, RpoB, RpoC and RpoZ (2 alpha, 1 beta, 1 beta' and 1 omega subunit) to form the RNA polymerase holoenzyme that can initiate transcription.</text>
</comment>
<dbReference type="InterPro" id="IPR014284">
    <property type="entry name" value="RNA_pol_sigma-70_dom"/>
</dbReference>
<dbReference type="InterPro" id="IPR052704">
    <property type="entry name" value="ECF_Sigma-70_Domain"/>
</dbReference>